<protein>
    <submittedName>
        <fullName evidence="1">Uncharacterized protein</fullName>
    </submittedName>
</protein>
<proteinExistence type="predicted"/>
<reference evidence="1" key="1">
    <citation type="submission" date="2018-05" db="EMBL/GenBank/DDBJ databases">
        <authorList>
            <person name="Lanie J.A."/>
            <person name="Ng W.-L."/>
            <person name="Kazmierczak K.M."/>
            <person name="Andrzejewski T.M."/>
            <person name="Davidsen T.M."/>
            <person name="Wayne K.J."/>
            <person name="Tettelin H."/>
            <person name="Glass J.I."/>
            <person name="Rusch D."/>
            <person name="Podicherti R."/>
            <person name="Tsui H.-C.T."/>
            <person name="Winkler M.E."/>
        </authorList>
    </citation>
    <scope>NUCLEOTIDE SEQUENCE</scope>
</reference>
<evidence type="ECO:0000313" key="1">
    <source>
        <dbReference type="EMBL" id="SVB12965.1"/>
    </source>
</evidence>
<gene>
    <name evidence="1" type="ORF">METZ01_LOCUS165819</name>
</gene>
<organism evidence="1">
    <name type="scientific">marine metagenome</name>
    <dbReference type="NCBI Taxonomy" id="408172"/>
    <lineage>
        <taxon>unclassified sequences</taxon>
        <taxon>metagenomes</taxon>
        <taxon>ecological metagenomes</taxon>
    </lineage>
</organism>
<accession>A0A382BGM3</accession>
<name>A0A382BGM3_9ZZZZ</name>
<sequence>MKTMDFDKKDKQIQKKIDWISAKIRDTKFQLHQEYKELKEALDEQEKLRKEKNPRT</sequence>
<dbReference type="EMBL" id="UINC01029742">
    <property type="protein sequence ID" value="SVB12965.1"/>
    <property type="molecule type" value="Genomic_DNA"/>
</dbReference>
<dbReference type="AlphaFoldDB" id="A0A382BGM3"/>